<dbReference type="OMA" id="REFMFIA"/>
<dbReference type="GO" id="GO:0070189">
    <property type="term" value="P:kynurenine metabolic process"/>
    <property type="evidence" value="ECO:0007669"/>
    <property type="project" value="TreeGrafter"/>
</dbReference>
<dbReference type="PRINTS" id="PR00420">
    <property type="entry name" value="RNGMNOXGNASE"/>
</dbReference>
<comment type="cofactor">
    <cofactor evidence="1">
        <name>FAD</name>
        <dbReference type="ChEBI" id="CHEBI:57692"/>
    </cofactor>
</comment>
<feature type="domain" description="FAD-binding" evidence="7">
    <location>
        <begin position="5"/>
        <end position="334"/>
    </location>
</feature>
<evidence type="ECO:0000256" key="5">
    <source>
        <dbReference type="ARBA" id="ARBA00023002"/>
    </source>
</evidence>
<evidence type="ECO:0000256" key="3">
    <source>
        <dbReference type="ARBA" id="ARBA00022827"/>
    </source>
</evidence>
<sequence>MEREKVAVIGGGPVGSTLAIILAQKGYEVDLFEKRDDPCDGRFKEQGRSFNLSVSMRALHGWKRANVQEEIIKSMVPMYKRCVHMPDDTTHYYPYGKESDCVLSIRRRYIQEILTRKLKGMENVNLLFNTQVQNVNLKETTFDAVLSDGSISPRKYAQVFGTDGAFSAVQKAFLQTIDFNYSIDFGEYGYIELEIPPDENGNYRHNPNAFHFWPRKQIMLAGLPNIENNFTIGLFMKLRGPNSFEEFKDSDQFEKYMHSMFKNTKQLMPYMKKDFENNPVARIVIIKCYPWAKGNYLLLGDSAHAMTPFYGQGLNSGLEDCVVLESLIDQYNGHWQTITRKFQEMRKPQADAISQLSSSLFDIMREADVAEGYLLARGLTTYLTEAYPGMFRTQQELVYLSHVEFAKCLSYGKVEAQILKEVLQTVPEIKTLMASRQRDPKVEMILKKYFGLYELPEGASQPNELEAILKQRVAEEQQNLTGQVQYQMPLFKQQAFNYSTKIRPTSILNGNTPKRSFHVSSTSGFGMRNMLRYFRYFK</sequence>
<dbReference type="SUPFAM" id="SSF51905">
    <property type="entry name" value="FAD/NAD(P)-binding domain"/>
    <property type="match status" value="1"/>
</dbReference>
<dbReference type="GO" id="GO:0004502">
    <property type="term" value="F:kynurenine 3-monooxygenase activity"/>
    <property type="evidence" value="ECO:0007669"/>
    <property type="project" value="TreeGrafter"/>
</dbReference>
<evidence type="ECO:0000256" key="4">
    <source>
        <dbReference type="ARBA" id="ARBA00022857"/>
    </source>
</evidence>
<keyword evidence="2" id="KW-0285">Flavoprotein</keyword>
<keyword evidence="4" id="KW-0521">NADP</keyword>
<name>A0A078BBP1_STYLE</name>
<organism evidence="8 9">
    <name type="scientific">Stylonychia lemnae</name>
    <name type="common">Ciliate</name>
    <dbReference type="NCBI Taxonomy" id="5949"/>
    <lineage>
        <taxon>Eukaryota</taxon>
        <taxon>Sar</taxon>
        <taxon>Alveolata</taxon>
        <taxon>Ciliophora</taxon>
        <taxon>Intramacronucleata</taxon>
        <taxon>Spirotrichea</taxon>
        <taxon>Stichotrichia</taxon>
        <taxon>Sporadotrichida</taxon>
        <taxon>Oxytrichidae</taxon>
        <taxon>Stylonychinae</taxon>
        <taxon>Stylonychia</taxon>
    </lineage>
</organism>
<accession>A0A078BBP1</accession>
<evidence type="ECO:0000256" key="2">
    <source>
        <dbReference type="ARBA" id="ARBA00022630"/>
    </source>
</evidence>
<evidence type="ECO:0000256" key="6">
    <source>
        <dbReference type="ARBA" id="ARBA00023033"/>
    </source>
</evidence>
<dbReference type="GO" id="GO:0005741">
    <property type="term" value="C:mitochondrial outer membrane"/>
    <property type="evidence" value="ECO:0007669"/>
    <property type="project" value="TreeGrafter"/>
</dbReference>
<reference evidence="8 9" key="1">
    <citation type="submission" date="2014-06" db="EMBL/GenBank/DDBJ databases">
        <authorList>
            <person name="Swart Estienne"/>
        </authorList>
    </citation>
    <scope>NUCLEOTIDE SEQUENCE [LARGE SCALE GENOMIC DNA]</scope>
    <source>
        <strain evidence="8 9">130c</strain>
    </source>
</reference>
<dbReference type="OrthoDB" id="444383at2759"/>
<evidence type="ECO:0000259" key="7">
    <source>
        <dbReference type="Pfam" id="PF01494"/>
    </source>
</evidence>
<evidence type="ECO:0000313" key="8">
    <source>
        <dbReference type="EMBL" id="CDW90993.1"/>
    </source>
</evidence>
<dbReference type="Proteomes" id="UP000039865">
    <property type="component" value="Unassembled WGS sequence"/>
</dbReference>
<proteinExistence type="predicted"/>
<dbReference type="AlphaFoldDB" id="A0A078BBP1"/>
<protein>
    <submittedName>
        <fullName evidence="8">Kynurenine 3-monooxygenase</fullName>
    </submittedName>
</protein>
<dbReference type="InterPro" id="IPR036188">
    <property type="entry name" value="FAD/NAD-bd_sf"/>
</dbReference>
<keyword evidence="5" id="KW-0560">Oxidoreductase</keyword>
<dbReference type="PANTHER" id="PTHR46028:SF2">
    <property type="entry name" value="KYNURENINE 3-MONOOXYGENASE"/>
    <property type="match status" value="1"/>
</dbReference>
<evidence type="ECO:0000256" key="1">
    <source>
        <dbReference type="ARBA" id="ARBA00001974"/>
    </source>
</evidence>
<dbReference type="Gene3D" id="3.50.50.60">
    <property type="entry name" value="FAD/NAD(P)-binding domain"/>
    <property type="match status" value="1"/>
</dbReference>
<dbReference type="PANTHER" id="PTHR46028">
    <property type="entry name" value="KYNURENINE 3-MONOOXYGENASE"/>
    <property type="match status" value="1"/>
</dbReference>
<evidence type="ECO:0000313" key="9">
    <source>
        <dbReference type="Proteomes" id="UP000039865"/>
    </source>
</evidence>
<dbReference type="EMBL" id="CCKQ01018989">
    <property type="protein sequence ID" value="CDW90993.1"/>
    <property type="molecule type" value="Genomic_DNA"/>
</dbReference>
<gene>
    <name evidence="8" type="primary">Contig19530.g20707</name>
    <name evidence="8" type="ORF">STYLEM_20141</name>
</gene>
<dbReference type="InterPro" id="IPR002938">
    <property type="entry name" value="FAD-bd"/>
</dbReference>
<keyword evidence="9" id="KW-1185">Reference proteome</keyword>
<keyword evidence="3" id="KW-0274">FAD</keyword>
<keyword evidence="6 8" id="KW-0503">Monooxygenase</keyword>
<dbReference type="GO" id="GO:0071949">
    <property type="term" value="F:FAD binding"/>
    <property type="evidence" value="ECO:0007669"/>
    <property type="project" value="InterPro"/>
</dbReference>
<dbReference type="Pfam" id="PF01494">
    <property type="entry name" value="FAD_binding_3"/>
    <property type="match status" value="1"/>
</dbReference>
<dbReference type="InParanoid" id="A0A078BBP1"/>